<organism evidence="1 2">
    <name type="scientific">Triplophysa tibetana</name>
    <dbReference type="NCBI Taxonomy" id="1572043"/>
    <lineage>
        <taxon>Eukaryota</taxon>
        <taxon>Metazoa</taxon>
        <taxon>Chordata</taxon>
        <taxon>Craniata</taxon>
        <taxon>Vertebrata</taxon>
        <taxon>Euteleostomi</taxon>
        <taxon>Actinopterygii</taxon>
        <taxon>Neopterygii</taxon>
        <taxon>Teleostei</taxon>
        <taxon>Ostariophysi</taxon>
        <taxon>Cypriniformes</taxon>
        <taxon>Nemacheilidae</taxon>
        <taxon>Triplophysa</taxon>
    </lineage>
</organism>
<comment type="caution">
    <text evidence="1">The sequence shown here is derived from an EMBL/GenBank/DDBJ whole genome shotgun (WGS) entry which is preliminary data.</text>
</comment>
<keyword evidence="2" id="KW-1185">Reference proteome</keyword>
<name>A0A5A9PAU4_9TELE</name>
<dbReference type="AlphaFoldDB" id="A0A5A9PAU4"/>
<gene>
    <name evidence="1" type="ORF">E1301_Tti021685</name>
</gene>
<evidence type="ECO:0000313" key="2">
    <source>
        <dbReference type="Proteomes" id="UP000324632"/>
    </source>
</evidence>
<dbReference type="Proteomes" id="UP000324632">
    <property type="component" value="Chromosome 7"/>
</dbReference>
<proteinExistence type="predicted"/>
<protein>
    <submittedName>
        <fullName evidence="1">Uncharacterized protein</fullName>
    </submittedName>
</protein>
<accession>A0A5A9PAU4</accession>
<dbReference type="EMBL" id="SOYY01000007">
    <property type="protein sequence ID" value="KAA0719554.1"/>
    <property type="molecule type" value="Genomic_DNA"/>
</dbReference>
<reference evidence="1 2" key="1">
    <citation type="journal article" date="2019" name="Mol. Ecol. Resour.">
        <title>Chromosome-level genome assembly of Triplophysa tibetana, a fish adapted to the harsh high-altitude environment of the Tibetan Plateau.</title>
        <authorList>
            <person name="Yang X."/>
            <person name="Liu H."/>
            <person name="Ma Z."/>
            <person name="Zou Y."/>
            <person name="Zou M."/>
            <person name="Mao Y."/>
            <person name="Li X."/>
            <person name="Wang H."/>
            <person name="Chen T."/>
            <person name="Wang W."/>
            <person name="Yang R."/>
        </authorList>
    </citation>
    <scope>NUCLEOTIDE SEQUENCE [LARGE SCALE GENOMIC DNA]</scope>
    <source>
        <strain evidence="1">TTIB1903HZAU</strain>
        <tissue evidence="1">Muscle</tissue>
    </source>
</reference>
<sequence>MLHPLMMVTSVVERTFLTHDIMRSEDVETDSACEKEDGEEKKTNITMAHHFLTITQHICCLHSLLCFRKA</sequence>
<evidence type="ECO:0000313" key="1">
    <source>
        <dbReference type="EMBL" id="KAA0719554.1"/>
    </source>
</evidence>